<dbReference type="Pfam" id="PF04266">
    <property type="entry name" value="ASCH"/>
    <property type="match status" value="1"/>
</dbReference>
<keyword evidence="4" id="KW-1185">Reference proteome</keyword>
<feature type="domain" description="ASCH" evidence="2">
    <location>
        <begin position="24"/>
        <end position="125"/>
    </location>
</feature>
<comment type="caution">
    <text evidence="3">The sequence shown here is derived from an EMBL/GenBank/DDBJ whole genome shotgun (WGS) entry which is preliminary data.</text>
</comment>
<proteinExistence type="predicted"/>
<organism evidence="3 4">
    <name type="scientific">Kocuria palustris PEL</name>
    <dbReference type="NCBI Taxonomy" id="1236550"/>
    <lineage>
        <taxon>Bacteria</taxon>
        <taxon>Bacillati</taxon>
        <taxon>Actinomycetota</taxon>
        <taxon>Actinomycetes</taxon>
        <taxon>Micrococcales</taxon>
        <taxon>Micrococcaceae</taxon>
        <taxon>Kocuria</taxon>
    </lineage>
</organism>
<evidence type="ECO:0000259" key="2">
    <source>
        <dbReference type="SMART" id="SM01022"/>
    </source>
</evidence>
<evidence type="ECO:0000313" key="4">
    <source>
        <dbReference type="Proteomes" id="UP000009877"/>
    </source>
</evidence>
<dbReference type="STRING" id="71999.KPaMU14_11575"/>
<sequence length="126" mass="13878">MGAMTAEPNQHQSPDAGGQPLQRILMWEGYETLIRDGSKRQTVRYQDPFVPGPAEIVLEKDSGEDVVISAEVTGVRTVRRDELSEQDAVRDGFESLAQLQAALDRHYPDMPGGSAVDIVAFELVRP</sequence>
<feature type="region of interest" description="Disordered" evidence="1">
    <location>
        <begin position="1"/>
        <end position="21"/>
    </location>
</feature>
<dbReference type="CDD" id="cd06552">
    <property type="entry name" value="ASCH_yqfb_like"/>
    <property type="match status" value="1"/>
</dbReference>
<dbReference type="AlphaFoldDB" id="M2XWK5"/>
<dbReference type="EMBL" id="ANHZ02000005">
    <property type="protein sequence ID" value="EME37198.1"/>
    <property type="molecule type" value="Genomic_DNA"/>
</dbReference>
<gene>
    <name evidence="3" type="ORF">C884_02112</name>
</gene>
<dbReference type="Proteomes" id="UP000009877">
    <property type="component" value="Unassembled WGS sequence"/>
</dbReference>
<evidence type="ECO:0000256" key="1">
    <source>
        <dbReference type="SAM" id="MobiDB-lite"/>
    </source>
</evidence>
<dbReference type="PANTHER" id="PTHR42250">
    <property type="entry name" value="ASCH DOMAIN-CONTAINING PROTEIN"/>
    <property type="match status" value="1"/>
</dbReference>
<dbReference type="InterPro" id="IPR015947">
    <property type="entry name" value="PUA-like_sf"/>
</dbReference>
<dbReference type="InterPro" id="IPR007374">
    <property type="entry name" value="ASCH_domain"/>
</dbReference>
<accession>M2XWK5</accession>
<evidence type="ECO:0000313" key="3">
    <source>
        <dbReference type="EMBL" id="EME37198.1"/>
    </source>
</evidence>
<dbReference type="PANTHER" id="PTHR42250:SF1">
    <property type="entry name" value="ASCH DOMAIN-CONTAINING PROTEIN"/>
    <property type="match status" value="1"/>
</dbReference>
<dbReference type="SMART" id="SM01022">
    <property type="entry name" value="ASCH"/>
    <property type="match status" value="1"/>
</dbReference>
<dbReference type="SUPFAM" id="SSF88697">
    <property type="entry name" value="PUA domain-like"/>
    <property type="match status" value="1"/>
</dbReference>
<name>M2XWK5_9MICC</name>
<reference evidence="3 4" key="1">
    <citation type="journal article" date="2014" name="Genome Announc.">
        <title>Draft Genome Sequence of Kocuria palustris PEL.</title>
        <authorList>
            <person name="Sharma G."/>
            <person name="Khatri I."/>
            <person name="Subramanian S."/>
        </authorList>
    </citation>
    <scope>NUCLEOTIDE SEQUENCE [LARGE SCALE GENOMIC DNA]</scope>
    <source>
        <strain evidence="3 4">PEL</strain>
    </source>
</reference>
<protein>
    <recommendedName>
        <fullName evidence="2">ASCH domain-containing protein</fullName>
    </recommendedName>
</protein>
<dbReference type="Gene3D" id="2.30.130.30">
    <property type="entry name" value="Hypothetical protein"/>
    <property type="match status" value="1"/>
</dbReference>